<gene>
    <name evidence="1" type="ORF">GCM10007112_19860</name>
</gene>
<dbReference type="Proteomes" id="UP000657075">
    <property type="component" value="Unassembled WGS sequence"/>
</dbReference>
<accession>A0A830E522</accession>
<proteinExistence type="predicted"/>
<evidence type="ECO:0000313" key="1">
    <source>
        <dbReference type="EMBL" id="GGI83084.1"/>
    </source>
</evidence>
<reference evidence="1" key="2">
    <citation type="submission" date="2020-09" db="EMBL/GenBank/DDBJ databases">
        <authorList>
            <person name="Sun Q."/>
            <person name="Ohkuma M."/>
        </authorList>
    </citation>
    <scope>NUCLEOTIDE SEQUENCE</scope>
    <source>
        <strain evidence="1">JCM 11219</strain>
    </source>
</reference>
<dbReference type="EMBL" id="BMNM01000009">
    <property type="protein sequence ID" value="GGI83084.1"/>
    <property type="molecule type" value="Genomic_DNA"/>
</dbReference>
<reference evidence="1" key="1">
    <citation type="journal article" date="2014" name="Int. J. Syst. Evol. Microbiol.">
        <title>Complete genome sequence of Corynebacterium casei LMG S-19264T (=DSM 44701T), isolated from a smear-ripened cheese.</title>
        <authorList>
            <consortium name="US DOE Joint Genome Institute (JGI-PGF)"/>
            <person name="Walter F."/>
            <person name="Albersmeier A."/>
            <person name="Kalinowski J."/>
            <person name="Ruckert C."/>
        </authorList>
    </citation>
    <scope>NUCLEOTIDE SEQUENCE</scope>
    <source>
        <strain evidence="1">JCM 11219</strain>
    </source>
</reference>
<dbReference type="AlphaFoldDB" id="A0A830E522"/>
<name>A0A830E522_9CREN</name>
<evidence type="ECO:0000313" key="2">
    <source>
        <dbReference type="Proteomes" id="UP000657075"/>
    </source>
</evidence>
<sequence>MAGVYSSLFISVPFSVLIPPNVTIQVPVLVAFLNPQSYGFGYSLGWVGTVKSADELLGENILIAVINSSLINYGLTGIVFNITITGIQQTNLLDRFGFAEYALNSSLINLYFINPSLSAMTIGSYSIYSPNNTLLASCTLLPTVTINASSGVDIPLSTESTSYVSEPINAFTPGKGWTTTLVYLMILCTPNYHLPVNVAQLPYGYVVLTTSSGNVTIPLLPQQ</sequence>
<protein>
    <submittedName>
        <fullName evidence="1">Uncharacterized protein</fullName>
    </submittedName>
</protein>
<organism evidence="1 2">
    <name type="scientific">Vulcanisaeta souniana JCM 11219</name>
    <dbReference type="NCBI Taxonomy" id="1293586"/>
    <lineage>
        <taxon>Archaea</taxon>
        <taxon>Thermoproteota</taxon>
        <taxon>Thermoprotei</taxon>
        <taxon>Thermoproteales</taxon>
        <taxon>Thermoproteaceae</taxon>
        <taxon>Vulcanisaeta</taxon>
    </lineage>
</organism>
<comment type="caution">
    <text evidence="1">The sequence shown here is derived from an EMBL/GenBank/DDBJ whole genome shotgun (WGS) entry which is preliminary data.</text>
</comment>